<name>A0A5B7DLQ2_PORTR</name>
<dbReference type="Proteomes" id="UP000324222">
    <property type="component" value="Unassembled WGS sequence"/>
</dbReference>
<feature type="region of interest" description="Disordered" evidence="1">
    <location>
        <begin position="1"/>
        <end position="65"/>
    </location>
</feature>
<sequence length="65" mass="7435">MERDSRYGPERGNDERAEQKESVKEGLEDRPSRLDEVRAASQPATQLPPPCTPRYALNEKHKSVK</sequence>
<protein>
    <submittedName>
        <fullName evidence="2">Uncharacterized protein</fullName>
    </submittedName>
</protein>
<evidence type="ECO:0000313" key="2">
    <source>
        <dbReference type="EMBL" id="MPC22491.1"/>
    </source>
</evidence>
<gene>
    <name evidence="2" type="ORF">E2C01_015507</name>
</gene>
<comment type="caution">
    <text evidence="2">The sequence shown here is derived from an EMBL/GenBank/DDBJ whole genome shotgun (WGS) entry which is preliminary data.</text>
</comment>
<reference evidence="2 3" key="1">
    <citation type="submission" date="2019-05" db="EMBL/GenBank/DDBJ databases">
        <title>Another draft genome of Portunus trituberculatus and its Hox gene families provides insights of decapod evolution.</title>
        <authorList>
            <person name="Jeong J.-H."/>
            <person name="Song I."/>
            <person name="Kim S."/>
            <person name="Choi T."/>
            <person name="Kim D."/>
            <person name="Ryu S."/>
            <person name="Kim W."/>
        </authorList>
    </citation>
    <scope>NUCLEOTIDE SEQUENCE [LARGE SCALE GENOMIC DNA]</scope>
    <source>
        <tissue evidence="2">Muscle</tissue>
    </source>
</reference>
<accession>A0A5B7DLQ2</accession>
<dbReference type="AlphaFoldDB" id="A0A5B7DLQ2"/>
<evidence type="ECO:0000313" key="3">
    <source>
        <dbReference type="Proteomes" id="UP000324222"/>
    </source>
</evidence>
<organism evidence="2 3">
    <name type="scientific">Portunus trituberculatus</name>
    <name type="common">Swimming crab</name>
    <name type="synonym">Neptunus trituberculatus</name>
    <dbReference type="NCBI Taxonomy" id="210409"/>
    <lineage>
        <taxon>Eukaryota</taxon>
        <taxon>Metazoa</taxon>
        <taxon>Ecdysozoa</taxon>
        <taxon>Arthropoda</taxon>
        <taxon>Crustacea</taxon>
        <taxon>Multicrustacea</taxon>
        <taxon>Malacostraca</taxon>
        <taxon>Eumalacostraca</taxon>
        <taxon>Eucarida</taxon>
        <taxon>Decapoda</taxon>
        <taxon>Pleocyemata</taxon>
        <taxon>Brachyura</taxon>
        <taxon>Eubrachyura</taxon>
        <taxon>Portunoidea</taxon>
        <taxon>Portunidae</taxon>
        <taxon>Portuninae</taxon>
        <taxon>Portunus</taxon>
    </lineage>
</organism>
<evidence type="ECO:0000256" key="1">
    <source>
        <dbReference type="SAM" id="MobiDB-lite"/>
    </source>
</evidence>
<keyword evidence="3" id="KW-1185">Reference proteome</keyword>
<proteinExistence type="predicted"/>
<dbReference type="EMBL" id="VSRR010001093">
    <property type="protein sequence ID" value="MPC22491.1"/>
    <property type="molecule type" value="Genomic_DNA"/>
</dbReference>
<feature type="compositionally biased region" description="Basic and acidic residues" evidence="1">
    <location>
        <begin position="1"/>
        <end position="38"/>
    </location>
</feature>